<gene>
    <name evidence="1" type="ORF">ALMOND_2B028999</name>
</gene>
<dbReference type="EMBL" id="CABIKO010000502">
    <property type="protein sequence ID" value="VVA37080.1"/>
    <property type="molecule type" value="Genomic_DNA"/>
</dbReference>
<dbReference type="InParanoid" id="A0A5E4GBV0"/>
<dbReference type="Proteomes" id="UP000327085">
    <property type="component" value="Chromosome 1"/>
</dbReference>
<evidence type="ECO:0000313" key="1">
    <source>
        <dbReference type="EMBL" id="VVA37080.1"/>
    </source>
</evidence>
<dbReference type="Gramene" id="VVA37080">
    <property type="protein sequence ID" value="VVA37080"/>
    <property type="gene ID" value="Prudul26B028999"/>
</dbReference>
<organism evidence="1 2">
    <name type="scientific">Prunus dulcis</name>
    <name type="common">Almond</name>
    <name type="synonym">Amygdalus dulcis</name>
    <dbReference type="NCBI Taxonomy" id="3755"/>
    <lineage>
        <taxon>Eukaryota</taxon>
        <taxon>Viridiplantae</taxon>
        <taxon>Streptophyta</taxon>
        <taxon>Embryophyta</taxon>
        <taxon>Tracheophyta</taxon>
        <taxon>Spermatophyta</taxon>
        <taxon>Magnoliopsida</taxon>
        <taxon>eudicotyledons</taxon>
        <taxon>Gunneridae</taxon>
        <taxon>Pentapetalae</taxon>
        <taxon>rosids</taxon>
        <taxon>fabids</taxon>
        <taxon>Rosales</taxon>
        <taxon>Rosaceae</taxon>
        <taxon>Amygdaloideae</taxon>
        <taxon>Amygdaleae</taxon>
        <taxon>Prunus</taxon>
    </lineage>
</organism>
<evidence type="ECO:0000313" key="2">
    <source>
        <dbReference type="Proteomes" id="UP000327085"/>
    </source>
</evidence>
<reference evidence="2" key="1">
    <citation type="journal article" date="2020" name="Plant J.">
        <title>Transposons played a major role in the diversification between the closely related almond and peach genomes: results from the almond genome sequence.</title>
        <authorList>
            <person name="Alioto T."/>
            <person name="Alexiou K.G."/>
            <person name="Bardil A."/>
            <person name="Barteri F."/>
            <person name="Castanera R."/>
            <person name="Cruz F."/>
            <person name="Dhingra A."/>
            <person name="Duval H."/>
            <person name="Fernandez I Marti A."/>
            <person name="Frias L."/>
            <person name="Galan B."/>
            <person name="Garcia J.L."/>
            <person name="Howad W."/>
            <person name="Gomez-Garrido J."/>
            <person name="Gut M."/>
            <person name="Julca I."/>
            <person name="Morata J."/>
            <person name="Puigdomenech P."/>
            <person name="Ribeca P."/>
            <person name="Rubio Cabetas M.J."/>
            <person name="Vlasova A."/>
            <person name="Wirthensohn M."/>
            <person name="Garcia-Mas J."/>
            <person name="Gabaldon T."/>
            <person name="Casacuberta J.M."/>
            <person name="Arus P."/>
        </authorList>
    </citation>
    <scope>NUCLEOTIDE SEQUENCE [LARGE SCALE GENOMIC DNA]</scope>
    <source>
        <strain evidence="2">cv. Texas</strain>
    </source>
</reference>
<accession>A0A5E4GBV0</accession>
<dbReference type="AlphaFoldDB" id="A0A5E4GBV0"/>
<sequence length="113" mass="13032">MGGSDDLLLKCLGKKEQLVAMIEVHEGICRARQTGIKMRRVLRRHGYYSPTILKDCINYAKGCQDYQRHDQIQHVSVGPMNPIMKVKLSKRPREIRVRMVQSTPYNPQPNGQQ</sequence>
<protein>
    <submittedName>
        <fullName evidence="1">PREDICTED: retrotransposon</fullName>
    </submittedName>
</protein>
<name>A0A5E4GBV0_PRUDU</name>
<proteinExistence type="predicted"/>